<evidence type="ECO:0000313" key="7">
    <source>
        <dbReference type="EMBL" id="SCF12024.1"/>
    </source>
</evidence>
<dbReference type="AlphaFoldDB" id="A0A1C4XU89"/>
<dbReference type="GO" id="GO:0004497">
    <property type="term" value="F:monooxygenase activity"/>
    <property type="evidence" value="ECO:0007669"/>
    <property type="project" value="UniProtKB-ARBA"/>
</dbReference>
<gene>
    <name evidence="7" type="ORF">GA0070215_108173</name>
</gene>
<organism evidence="7 8">
    <name type="scientific">Micromonospora marina</name>
    <dbReference type="NCBI Taxonomy" id="307120"/>
    <lineage>
        <taxon>Bacteria</taxon>
        <taxon>Bacillati</taxon>
        <taxon>Actinomycetota</taxon>
        <taxon>Actinomycetes</taxon>
        <taxon>Micromonosporales</taxon>
        <taxon>Micromonosporaceae</taxon>
        <taxon>Micromonospora</taxon>
    </lineage>
</organism>
<dbReference type="PROSITE" id="PS51296">
    <property type="entry name" value="RIESKE"/>
    <property type="match status" value="1"/>
</dbReference>
<feature type="domain" description="Rieske" evidence="6">
    <location>
        <begin position="69"/>
        <end position="161"/>
    </location>
</feature>
<keyword evidence="7" id="KW-0560">Oxidoreductase</keyword>
<sequence>MSDDQALTRPVTQSRRTLLAGAGAIGAAVVLAGCGSDDDAAPGLAPTSGGPPGATATGDAGGGDREGGSALARTSDIPVGGGAVFASQGVVITQPEAGQFKAFDPICTHQRCPVSNVDGGTINCTCHNSRFSIVDGSVKGGPATKPLAAKEITVDGDQIKLA</sequence>
<reference evidence="8" key="1">
    <citation type="submission" date="2016-06" db="EMBL/GenBank/DDBJ databases">
        <authorList>
            <person name="Varghese N."/>
        </authorList>
    </citation>
    <scope>NUCLEOTIDE SEQUENCE [LARGE SCALE GENOMIC DNA]</scope>
    <source>
        <strain evidence="8">DSM 45555</strain>
    </source>
</reference>
<dbReference type="GO" id="GO:0051537">
    <property type="term" value="F:2 iron, 2 sulfur cluster binding"/>
    <property type="evidence" value="ECO:0007669"/>
    <property type="project" value="UniProtKB-KW"/>
</dbReference>
<accession>A0A1C4XU89</accession>
<evidence type="ECO:0000256" key="2">
    <source>
        <dbReference type="ARBA" id="ARBA00022723"/>
    </source>
</evidence>
<proteinExistence type="predicted"/>
<dbReference type="PROSITE" id="PS51318">
    <property type="entry name" value="TAT"/>
    <property type="match status" value="1"/>
</dbReference>
<keyword evidence="2" id="KW-0479">Metal-binding</keyword>
<dbReference type="InterPro" id="IPR017941">
    <property type="entry name" value="Rieske_2Fe-2S"/>
</dbReference>
<evidence type="ECO:0000256" key="4">
    <source>
        <dbReference type="ARBA" id="ARBA00023014"/>
    </source>
</evidence>
<evidence type="ECO:0000256" key="5">
    <source>
        <dbReference type="SAM" id="MobiDB-lite"/>
    </source>
</evidence>
<dbReference type="Proteomes" id="UP000198551">
    <property type="component" value="Unassembled WGS sequence"/>
</dbReference>
<dbReference type="Pfam" id="PF00355">
    <property type="entry name" value="Rieske"/>
    <property type="match status" value="1"/>
</dbReference>
<dbReference type="InterPro" id="IPR006311">
    <property type="entry name" value="TAT_signal"/>
</dbReference>
<name>A0A1C4XU89_9ACTN</name>
<evidence type="ECO:0000259" key="6">
    <source>
        <dbReference type="PROSITE" id="PS51296"/>
    </source>
</evidence>
<dbReference type="CDD" id="cd03467">
    <property type="entry name" value="Rieske"/>
    <property type="match status" value="1"/>
</dbReference>
<keyword evidence="7" id="KW-0223">Dioxygenase</keyword>
<feature type="region of interest" description="Disordered" evidence="5">
    <location>
        <begin position="42"/>
        <end position="74"/>
    </location>
</feature>
<protein>
    <submittedName>
        <fullName evidence="7">Ferredoxin subunit of nitrite reductase or a ring-hydroxylating dioxygenase</fullName>
    </submittedName>
</protein>
<keyword evidence="4" id="KW-0411">Iron-sulfur</keyword>
<feature type="compositionally biased region" description="Low complexity" evidence="5">
    <location>
        <begin position="42"/>
        <end position="58"/>
    </location>
</feature>
<dbReference type="EMBL" id="FMCV01000008">
    <property type="protein sequence ID" value="SCF12024.1"/>
    <property type="molecule type" value="Genomic_DNA"/>
</dbReference>
<evidence type="ECO:0000256" key="3">
    <source>
        <dbReference type="ARBA" id="ARBA00023004"/>
    </source>
</evidence>
<dbReference type="InterPro" id="IPR036922">
    <property type="entry name" value="Rieske_2Fe-2S_sf"/>
</dbReference>
<dbReference type="GO" id="GO:0016705">
    <property type="term" value="F:oxidoreductase activity, acting on paired donors, with incorporation or reduction of molecular oxygen"/>
    <property type="evidence" value="ECO:0007669"/>
    <property type="project" value="UniProtKB-ARBA"/>
</dbReference>
<evidence type="ECO:0000313" key="8">
    <source>
        <dbReference type="Proteomes" id="UP000198551"/>
    </source>
</evidence>
<dbReference type="FunFam" id="2.102.10.10:FF:000016">
    <property type="entry name" value="Nitrite reductase/ring-hydroxylating ferredoxin subunit"/>
    <property type="match status" value="1"/>
</dbReference>
<keyword evidence="1" id="KW-0001">2Fe-2S</keyword>
<keyword evidence="8" id="KW-1185">Reference proteome</keyword>
<evidence type="ECO:0000256" key="1">
    <source>
        <dbReference type="ARBA" id="ARBA00022714"/>
    </source>
</evidence>
<dbReference type="Gene3D" id="2.102.10.10">
    <property type="entry name" value="Rieske [2Fe-2S] iron-sulphur domain"/>
    <property type="match status" value="1"/>
</dbReference>
<keyword evidence="3" id="KW-0408">Iron</keyword>
<dbReference type="SUPFAM" id="SSF50022">
    <property type="entry name" value="ISP domain"/>
    <property type="match status" value="1"/>
</dbReference>
<dbReference type="RefSeq" id="WP_018785133.1">
    <property type="nucleotide sequence ID" value="NZ_FMCV01000008.1"/>
</dbReference>
<dbReference type="GO" id="GO:0046872">
    <property type="term" value="F:metal ion binding"/>
    <property type="evidence" value="ECO:0007669"/>
    <property type="project" value="UniProtKB-KW"/>
</dbReference>
<dbReference type="GO" id="GO:0051213">
    <property type="term" value="F:dioxygenase activity"/>
    <property type="evidence" value="ECO:0007669"/>
    <property type="project" value="UniProtKB-KW"/>
</dbReference>